<dbReference type="PANTHER" id="PTHR46580:SF4">
    <property type="entry name" value="ATP_GTP-BINDING PROTEIN"/>
    <property type="match status" value="1"/>
</dbReference>
<evidence type="ECO:0000256" key="2">
    <source>
        <dbReference type="SAM" id="Phobius"/>
    </source>
</evidence>
<dbReference type="InterPro" id="IPR013517">
    <property type="entry name" value="FG-GAP"/>
</dbReference>
<gene>
    <name evidence="3" type="ORF">XAT740_LOCUS4139</name>
</gene>
<evidence type="ECO:0000256" key="1">
    <source>
        <dbReference type="ARBA" id="ARBA00022729"/>
    </source>
</evidence>
<sequence>MCLKYFFNYLYKQIHAYNLFATEADIGNDNDNNQLEQSTTILQHQKYSTWLYVLLVLTSLYIIFYIALLQPHPQKIAVLHLTPNAVEQLRLKHSSTLTCPCTKANIPYKTFVTTVITLHPICSSIFVTDQWIRAFYINNTKQYHYLSFQRTAYAQFKLLANLCTFCNNIKEQHQIDLRNRELVSVELLSEKQLHTQIKSIVEYSKHSTATRIISYIDYLRTTTHSPEQKYVFTALWNLLLEIAPTGDSTCYGMNKHPLFESILTALTGHAHPIKGFFQGCIVFDAFLANKLSCFSDDDCLNVLNTYFPTPEEIHWNVTNYILPVQEQNNTVYDYLRQIFINEWLTNANYSIYFETCAPAYCTYSATQQTKFFGALTLIISLYGGLILIYRLLTPSIIEIVMKVKNRSTNNHNNRIHLRTCPRYFVDWLKQINLFATNADRTEENIAQEKIITRVHLILFSSAFIIIILSTSLKSQTVTKIISDPAWDDYSYHQLSCMNKLKCPCSSITTSYDKFITLSVILHRICSSDFVTERWRSILNSLLVSTNENKDWLNPAKSQFQFLSDLCILANKTVNNAIEGFLMNDLISLNVIVKDDFNKQFNAILIEFFRSITVEFAELIKTVRLVIQVDQPFNSQSAPIQDKSLLNLIGNEVISEEDNQLLLKVDFGLNAFPSTNTSSRKCICATNKYCRRSLVLQQNEQQVLSGIPAYDYALLNNVEGCFSIDSLFLSTVECLHLHFNCSTILRKLLKSFHTGLIIENPWNDARPLVYDEKSSKFPPNSSIEVIVENVMIEKWNSSISYASYYKSCAPKFCTCSIEIRATLIQILTTIVSMISGITLASQLLTPYLVKFVLSLKVFIFTRQSTAHLQVTQVPVKFFDKVINIMKTFFKHLNNVLINLNIFHKRDFGTDTDRTTAKSIGQWATRIYFILLVSALIGVALYTITEPDTLTKAFNEPTFDSYNHLKHKYDDKLRCSCLSISSTYKQYVTIVPIFHQICKSQFISEKWRDDLTRDIFSNLSIYDIKDYRRFLSAHLQFLQGLCELSIESVKTSIDQFLSSFLVTTELLSESEFQSRIHSNIYQMKSKPKNKIAQILHLIRYINHGNGIISTYGTNFQYVGTREESADFFIKIISVIYDNECSCAMHHNCTTQAKFLQTNSTEATLIVGLKMGCTPSESLLSSTLECFFNSSCIKLIQKYASNQMSNDSFAPLSTTNMKRFSTNATVNELINELFVEDLNTTTDYLSYFQHCKIEFCSYTYIQKLNSFYTLTLLIGFQGGLTIVLRWLTPKLVKIILQVYRYRKKQRIIVQSNTTIQIASNELNNRNILCKSTSNSMIARTIQSTAQFSCKILLKWMLAVVIVILTLTIFSILFARYQFTKETTTKPTNMTNSTINNNCSIIFQSRSICNWIISPSDTHIHVADMNDDLHNDIIISSSQSNEISILFGFSNATIENKKISLNTTIRFLLIGDFNNDKCLDFVINSGNNFIDAYLGNGNYEYSSPISTILTDFHIEIVKLDMGDFNHDNILDLACLNSFDTVIIMMGSGNGSFPTQNEIHIPDLGSKIFASSFAITDVNNDSHLDIITTGIFMNQIRVFVLFGNGQGLFNVKMFPTQYSFLPIHSVIVNDFDNDALSDFIIFYECRPMIKLISNIDYQQLDLTVEYIIDTGLIMAHPIRIVDFDGDGYQDIIGQNPITNGTVALFGNGYKFFKNMTIFTGENPIESHPFAVNDLNSDNYKDIIMYNPSNQTIDIILSTNKC</sequence>
<dbReference type="EMBL" id="CAJNOR010000166">
    <property type="protein sequence ID" value="CAF0824609.1"/>
    <property type="molecule type" value="Genomic_DNA"/>
</dbReference>
<keyword evidence="1" id="KW-0732">Signal</keyword>
<evidence type="ECO:0000313" key="3">
    <source>
        <dbReference type="EMBL" id="CAF0824609.1"/>
    </source>
</evidence>
<reference evidence="3" key="1">
    <citation type="submission" date="2021-02" db="EMBL/GenBank/DDBJ databases">
        <authorList>
            <person name="Nowell W R."/>
        </authorList>
    </citation>
    <scope>NUCLEOTIDE SEQUENCE</scope>
</reference>
<dbReference type="Pfam" id="PF13517">
    <property type="entry name" value="FG-GAP_3"/>
    <property type="match status" value="1"/>
</dbReference>
<dbReference type="Proteomes" id="UP000663828">
    <property type="component" value="Unassembled WGS sequence"/>
</dbReference>
<accession>A0A813UM65</accession>
<keyword evidence="4" id="KW-1185">Reference proteome</keyword>
<feature type="transmembrane region" description="Helical" evidence="2">
    <location>
        <begin position="822"/>
        <end position="848"/>
    </location>
</feature>
<evidence type="ECO:0000313" key="4">
    <source>
        <dbReference type="Proteomes" id="UP000663828"/>
    </source>
</evidence>
<dbReference type="InterPro" id="IPR028994">
    <property type="entry name" value="Integrin_alpha_N"/>
</dbReference>
<protein>
    <submittedName>
        <fullName evidence="3">Uncharacterized protein</fullName>
    </submittedName>
</protein>
<feature type="transmembrane region" description="Helical" evidence="2">
    <location>
        <begin position="925"/>
        <end position="943"/>
    </location>
</feature>
<feature type="transmembrane region" description="Helical" evidence="2">
    <location>
        <begin position="450"/>
        <end position="472"/>
    </location>
</feature>
<keyword evidence="2" id="KW-0812">Transmembrane</keyword>
<feature type="transmembrane region" description="Helical" evidence="2">
    <location>
        <begin position="1264"/>
        <end position="1284"/>
    </location>
</feature>
<proteinExistence type="predicted"/>
<feature type="transmembrane region" description="Helical" evidence="2">
    <location>
        <begin position="1352"/>
        <end position="1373"/>
    </location>
</feature>
<dbReference type="SUPFAM" id="SSF69318">
    <property type="entry name" value="Integrin alpha N-terminal domain"/>
    <property type="match status" value="1"/>
</dbReference>
<comment type="caution">
    <text evidence="3">The sequence shown here is derived from an EMBL/GenBank/DDBJ whole genome shotgun (WGS) entry which is preliminary data.</text>
</comment>
<feature type="transmembrane region" description="Helical" evidence="2">
    <location>
        <begin position="371"/>
        <end position="392"/>
    </location>
</feature>
<name>A0A813UM65_ADIRI</name>
<keyword evidence="2" id="KW-1133">Transmembrane helix</keyword>
<keyword evidence="2" id="KW-0472">Membrane</keyword>
<dbReference type="PANTHER" id="PTHR46580">
    <property type="entry name" value="SENSOR KINASE-RELATED"/>
    <property type="match status" value="1"/>
</dbReference>
<feature type="transmembrane region" description="Helical" evidence="2">
    <location>
        <begin position="50"/>
        <end position="68"/>
    </location>
</feature>
<organism evidence="3 4">
    <name type="scientific">Adineta ricciae</name>
    <name type="common">Rotifer</name>
    <dbReference type="NCBI Taxonomy" id="249248"/>
    <lineage>
        <taxon>Eukaryota</taxon>
        <taxon>Metazoa</taxon>
        <taxon>Spiralia</taxon>
        <taxon>Gnathifera</taxon>
        <taxon>Rotifera</taxon>
        <taxon>Eurotatoria</taxon>
        <taxon>Bdelloidea</taxon>
        <taxon>Adinetida</taxon>
        <taxon>Adinetidae</taxon>
        <taxon>Adineta</taxon>
    </lineage>
</organism>
<dbReference type="Gene3D" id="2.130.10.130">
    <property type="entry name" value="Integrin alpha, N-terminal"/>
    <property type="match status" value="1"/>
</dbReference>